<dbReference type="SUPFAM" id="SSF51658">
    <property type="entry name" value="Xylose isomerase-like"/>
    <property type="match status" value="1"/>
</dbReference>
<dbReference type="EMBL" id="QMFB01000001">
    <property type="protein sequence ID" value="RAV23089.1"/>
    <property type="molecule type" value="Genomic_DNA"/>
</dbReference>
<evidence type="ECO:0000256" key="1">
    <source>
        <dbReference type="ARBA" id="ARBA00023235"/>
    </source>
</evidence>
<dbReference type="OrthoDB" id="9814946at2"/>
<dbReference type="PANTHER" id="PTHR43489">
    <property type="entry name" value="ISOMERASE"/>
    <property type="match status" value="1"/>
</dbReference>
<accession>A0A329MSY2</accession>
<feature type="domain" description="Xylose isomerase-like TIM barrel" evidence="2">
    <location>
        <begin position="14"/>
        <end position="237"/>
    </location>
</feature>
<comment type="caution">
    <text evidence="3">The sequence shown here is derived from an EMBL/GenBank/DDBJ whole genome shotgun (WGS) entry which is preliminary data.</text>
</comment>
<reference evidence="3 4" key="1">
    <citation type="journal article" date="2009" name="Int. J. Syst. Evol. Microbiol.">
        <title>Paenibacillus contaminans sp. nov., isolated from a contaminated laboratory plate.</title>
        <authorList>
            <person name="Chou J.H."/>
            <person name="Lee J.H."/>
            <person name="Lin M.C."/>
            <person name="Chang P.S."/>
            <person name="Arun A.B."/>
            <person name="Young C.C."/>
            <person name="Chen W.M."/>
        </authorList>
    </citation>
    <scope>NUCLEOTIDE SEQUENCE [LARGE SCALE GENOMIC DNA]</scope>
    <source>
        <strain evidence="3 4">CKOBP-6</strain>
    </source>
</reference>
<dbReference type="Proteomes" id="UP000250369">
    <property type="component" value="Unassembled WGS sequence"/>
</dbReference>
<dbReference type="InterPro" id="IPR036237">
    <property type="entry name" value="Xyl_isomerase-like_sf"/>
</dbReference>
<proteinExistence type="predicted"/>
<name>A0A329MSY2_9BACL</name>
<dbReference type="GO" id="GO:0016853">
    <property type="term" value="F:isomerase activity"/>
    <property type="evidence" value="ECO:0007669"/>
    <property type="project" value="UniProtKB-KW"/>
</dbReference>
<dbReference type="PANTHER" id="PTHR43489:SF7">
    <property type="entry name" value="3-DEHYDRO-D-GULOSIDE 4-EPIMERASE-RELATED"/>
    <property type="match status" value="1"/>
</dbReference>
<organism evidence="3 4">
    <name type="scientific">Paenibacillus contaminans</name>
    <dbReference type="NCBI Taxonomy" id="450362"/>
    <lineage>
        <taxon>Bacteria</taxon>
        <taxon>Bacillati</taxon>
        <taxon>Bacillota</taxon>
        <taxon>Bacilli</taxon>
        <taxon>Bacillales</taxon>
        <taxon>Paenibacillaceae</taxon>
        <taxon>Paenibacillus</taxon>
    </lineage>
</organism>
<dbReference type="AlphaFoldDB" id="A0A329MSY2"/>
<evidence type="ECO:0000259" key="2">
    <source>
        <dbReference type="Pfam" id="PF01261"/>
    </source>
</evidence>
<evidence type="ECO:0000313" key="4">
    <source>
        <dbReference type="Proteomes" id="UP000250369"/>
    </source>
</evidence>
<dbReference type="Gene3D" id="3.20.20.150">
    <property type="entry name" value="Divalent-metal-dependent TIM barrel enzymes"/>
    <property type="match status" value="1"/>
</dbReference>
<sequence>MYKVGWCAEIQGVHAVKENGYDFIECALVSLCLEDAEAYRKVMPDYRNSALPLWAFNGFFPGDLKVVGEAIEKARIRNYVARAAEALHTVGAKIAVLGSGGARRIPEGWEYARAEEQFLELLQLISAHFKGTGVTLAIEPLNKRECNFINRVSEGVKLAALVNQPEIRVLADFYHMQEEGETVDAIMEHKAWLAHIHLADTGRKSPGTGIYPYAALAEQLKNSGYEGMLSVECLSSDPTVELPQSRSYIETVFNDKLAEK</sequence>
<gene>
    <name evidence="3" type="ORF">DQG23_02525</name>
</gene>
<dbReference type="Pfam" id="PF01261">
    <property type="entry name" value="AP_endonuc_2"/>
    <property type="match status" value="1"/>
</dbReference>
<dbReference type="InterPro" id="IPR013022">
    <property type="entry name" value="Xyl_isomerase-like_TIM-brl"/>
</dbReference>
<dbReference type="RefSeq" id="WP_113029200.1">
    <property type="nucleotide sequence ID" value="NZ_QMFB01000001.1"/>
</dbReference>
<evidence type="ECO:0000313" key="3">
    <source>
        <dbReference type="EMBL" id="RAV23089.1"/>
    </source>
</evidence>
<keyword evidence="1" id="KW-0413">Isomerase</keyword>
<protein>
    <recommendedName>
        <fullName evidence="2">Xylose isomerase-like TIM barrel domain-containing protein</fullName>
    </recommendedName>
</protein>
<dbReference type="InterPro" id="IPR050417">
    <property type="entry name" value="Sugar_Epim/Isomerase"/>
</dbReference>
<keyword evidence="4" id="KW-1185">Reference proteome</keyword>